<dbReference type="EMBL" id="BSXS01012724">
    <property type="protein sequence ID" value="GMF02898.1"/>
    <property type="molecule type" value="Genomic_DNA"/>
</dbReference>
<comment type="caution">
    <text evidence="1">The sequence shown here is derived from an EMBL/GenBank/DDBJ whole genome shotgun (WGS) entry which is preliminary data.</text>
</comment>
<name>A0ACB5U6V2_AMBMO</name>
<evidence type="ECO:0000313" key="1">
    <source>
        <dbReference type="EMBL" id="GMF02898.1"/>
    </source>
</evidence>
<sequence length="142" mass="16549">MIFEKYSSSTKYSILTGWIVSILVVQLATVFQIYNPHRDTSKFDHLMTDLYKKNPQTSVGANPLNSHTTFSRLSKALPYDSVHPGPIPKNIYQVWLGDKVSDFPDTPFYDRWHNYNPNYNHKFLHDSDIQEMFDQKFKEVGG</sequence>
<keyword evidence="2" id="KW-1185">Reference proteome</keyword>
<dbReference type="Proteomes" id="UP001165064">
    <property type="component" value="Unassembled WGS sequence"/>
</dbReference>
<accession>A0ACB5U6V2</accession>
<gene>
    <name evidence="1" type="ORF">Amon02_001160000</name>
</gene>
<reference evidence="1" key="1">
    <citation type="submission" date="2023-04" db="EMBL/GenBank/DDBJ databases">
        <title>Ambrosiozyma monospora NBRC 10751.</title>
        <authorList>
            <person name="Ichikawa N."/>
            <person name="Sato H."/>
            <person name="Tonouchi N."/>
        </authorList>
    </citation>
    <scope>NUCLEOTIDE SEQUENCE</scope>
    <source>
        <strain evidence="1">NBRC 10751</strain>
    </source>
</reference>
<organism evidence="1 2">
    <name type="scientific">Ambrosiozyma monospora</name>
    <name type="common">Yeast</name>
    <name type="synonym">Endomycopsis monosporus</name>
    <dbReference type="NCBI Taxonomy" id="43982"/>
    <lineage>
        <taxon>Eukaryota</taxon>
        <taxon>Fungi</taxon>
        <taxon>Dikarya</taxon>
        <taxon>Ascomycota</taxon>
        <taxon>Saccharomycotina</taxon>
        <taxon>Pichiomycetes</taxon>
        <taxon>Pichiales</taxon>
        <taxon>Pichiaceae</taxon>
        <taxon>Ambrosiozyma</taxon>
    </lineage>
</organism>
<protein>
    <submittedName>
        <fullName evidence="1">Unnamed protein product</fullName>
    </submittedName>
</protein>
<evidence type="ECO:0000313" key="2">
    <source>
        <dbReference type="Proteomes" id="UP001165064"/>
    </source>
</evidence>
<proteinExistence type="predicted"/>